<dbReference type="InterPro" id="IPR014284">
    <property type="entry name" value="RNA_pol_sigma-70_dom"/>
</dbReference>
<dbReference type="AlphaFoldDB" id="A0A1Z5HTW0"/>
<keyword evidence="1 6" id="KW-0963">Cytoplasm</keyword>
<dbReference type="NCBIfam" id="TIGR02937">
    <property type="entry name" value="sigma70-ECF"/>
    <property type="match status" value="1"/>
</dbReference>
<dbReference type="GO" id="GO:0003677">
    <property type="term" value="F:DNA binding"/>
    <property type="evidence" value="ECO:0007669"/>
    <property type="project" value="UniProtKB-UniRule"/>
</dbReference>
<dbReference type="GO" id="GO:0006352">
    <property type="term" value="P:DNA-templated transcription initiation"/>
    <property type="evidence" value="ECO:0007669"/>
    <property type="project" value="UniProtKB-UniRule"/>
</dbReference>
<reference evidence="9" key="1">
    <citation type="journal article" date="2017" name="Appl. Environ. Microbiol.">
        <title>Genomic analysis of Calderihabitans maritimus KKC1, a thermophilic hydrogenogenic carboxydotrophic bacterium isolated from marine sediment.</title>
        <authorList>
            <person name="Omae K."/>
            <person name="Yoneda Y."/>
            <person name="Fukuyama Y."/>
            <person name="Yoshida T."/>
            <person name="Sako Y."/>
        </authorList>
    </citation>
    <scope>NUCLEOTIDE SEQUENCE [LARGE SCALE GENOMIC DNA]</scope>
    <source>
        <strain evidence="9">KKC1</strain>
    </source>
</reference>
<keyword evidence="4 6" id="KW-0238">DNA-binding</keyword>
<dbReference type="NCBIfam" id="TIGR02895">
    <property type="entry name" value="spore_sigI"/>
    <property type="match status" value="1"/>
</dbReference>
<keyword evidence="3 6" id="KW-0731">Sigma factor</keyword>
<sequence length="249" mass="29568">METFDEDPYVLLHKARAGDRHAREEFTRRFTPFVLRVASESVGRYVALGQDDESSIALMAFNEAIDQYDPGQETNFLTFAETVIKRRLIDYLRRETRRRQREFLISPEKTEEGYPDSFPVSLQERQAVEIFNRQQEASERKEEIALFKKRLEEFGISLPDLARSSPRHKSARRRAMEAARILAEEDSLRESFLRHKMLPLKELEIRTRFSRKTLERHRRYIIAIALIYVDEFPYLKEYLKETDSTVERG</sequence>
<dbReference type="InterPro" id="IPR013325">
    <property type="entry name" value="RNA_pol_sigma_r2"/>
</dbReference>
<keyword evidence="9" id="KW-1185">Reference proteome</keyword>
<gene>
    <name evidence="6" type="primary">sigI</name>
    <name evidence="8" type="ORF">KKC1_18600</name>
</gene>
<feature type="DNA-binding region" description="H-T-H motif" evidence="6">
    <location>
        <begin position="200"/>
        <end position="219"/>
    </location>
</feature>
<dbReference type="HAMAP" id="MF_02064">
    <property type="entry name" value="Sigma70_SigI"/>
    <property type="match status" value="1"/>
</dbReference>
<comment type="subcellular location">
    <subcellularLocation>
        <location evidence="6">Cytoplasm</location>
    </subcellularLocation>
</comment>
<dbReference type="InterPro" id="IPR014244">
    <property type="entry name" value="RNA_pol_sigma-I"/>
</dbReference>
<evidence type="ECO:0000256" key="3">
    <source>
        <dbReference type="ARBA" id="ARBA00023082"/>
    </source>
</evidence>
<comment type="caution">
    <text evidence="8">The sequence shown here is derived from an EMBL/GenBank/DDBJ whole genome shotgun (WGS) entry which is preliminary data.</text>
</comment>
<accession>A0A1Z5HTW0</accession>
<dbReference type="InterPro" id="IPR007627">
    <property type="entry name" value="RNA_pol_sigma70_r2"/>
</dbReference>
<keyword evidence="5 6" id="KW-0804">Transcription</keyword>
<evidence type="ECO:0000256" key="5">
    <source>
        <dbReference type="ARBA" id="ARBA00023163"/>
    </source>
</evidence>
<dbReference type="RefSeq" id="WP_192868147.1">
    <property type="nucleotide sequence ID" value="NZ_BDGJ01000090.1"/>
</dbReference>
<dbReference type="Pfam" id="PF04542">
    <property type="entry name" value="Sigma70_r2"/>
    <property type="match status" value="1"/>
</dbReference>
<evidence type="ECO:0000256" key="2">
    <source>
        <dbReference type="ARBA" id="ARBA00023015"/>
    </source>
</evidence>
<dbReference type="GO" id="GO:0005737">
    <property type="term" value="C:cytoplasm"/>
    <property type="evidence" value="ECO:0007669"/>
    <property type="project" value="UniProtKB-SubCell"/>
</dbReference>
<feature type="domain" description="RNA polymerase sigma-70 region 2" evidence="7">
    <location>
        <begin position="28"/>
        <end position="98"/>
    </location>
</feature>
<keyword evidence="2 6" id="KW-0805">Transcription regulation</keyword>
<evidence type="ECO:0000256" key="6">
    <source>
        <dbReference type="HAMAP-Rule" id="MF_02064"/>
    </source>
</evidence>
<protein>
    <recommendedName>
        <fullName evidence="6">RNA polymerase sigma factor SigI</fullName>
    </recommendedName>
</protein>
<dbReference type="EMBL" id="BDGJ01000090">
    <property type="protein sequence ID" value="GAW92710.1"/>
    <property type="molecule type" value="Genomic_DNA"/>
</dbReference>
<proteinExistence type="inferred from homology"/>
<comment type="similarity">
    <text evidence="6">Belongs to the sigma-70 factor family. SigI subfamily.</text>
</comment>
<feature type="short sequence motif" description="Polymerase core binding" evidence="6">
    <location>
        <begin position="52"/>
        <end position="65"/>
    </location>
</feature>
<organism evidence="8 9">
    <name type="scientific">Calderihabitans maritimus</name>
    <dbReference type="NCBI Taxonomy" id="1246530"/>
    <lineage>
        <taxon>Bacteria</taxon>
        <taxon>Bacillati</taxon>
        <taxon>Bacillota</taxon>
        <taxon>Clostridia</taxon>
        <taxon>Neomoorellales</taxon>
        <taxon>Calderihabitantaceae</taxon>
        <taxon>Calderihabitans</taxon>
    </lineage>
</organism>
<comment type="subunit">
    <text evidence="6">Interacts with RsgI.</text>
</comment>
<dbReference type="PIRSF" id="PIRSF038953">
    <property type="entry name" value="SigI"/>
    <property type="match status" value="1"/>
</dbReference>
<keyword evidence="6" id="KW-0346">Stress response</keyword>
<dbReference type="SUPFAM" id="SSF88946">
    <property type="entry name" value="Sigma2 domain of RNA polymerase sigma factors"/>
    <property type="match status" value="1"/>
</dbReference>
<evidence type="ECO:0000256" key="4">
    <source>
        <dbReference type="ARBA" id="ARBA00023125"/>
    </source>
</evidence>
<dbReference type="GO" id="GO:0016987">
    <property type="term" value="F:sigma factor activity"/>
    <property type="evidence" value="ECO:0007669"/>
    <property type="project" value="UniProtKB-UniRule"/>
</dbReference>
<evidence type="ECO:0000256" key="1">
    <source>
        <dbReference type="ARBA" id="ARBA00022490"/>
    </source>
</evidence>
<dbReference type="Gene3D" id="1.10.1740.10">
    <property type="match status" value="1"/>
</dbReference>
<dbReference type="Proteomes" id="UP000197032">
    <property type="component" value="Unassembled WGS sequence"/>
</dbReference>
<evidence type="ECO:0000259" key="7">
    <source>
        <dbReference type="Pfam" id="PF04542"/>
    </source>
</evidence>
<evidence type="ECO:0000313" key="9">
    <source>
        <dbReference type="Proteomes" id="UP000197032"/>
    </source>
</evidence>
<name>A0A1Z5HTW0_9FIRM</name>
<comment type="function">
    <text evidence="6">Sigma factors are initiation factors that promote the attachment of RNA polymerase to specific initiation sites and are then released.</text>
</comment>
<evidence type="ECO:0000313" key="8">
    <source>
        <dbReference type="EMBL" id="GAW92710.1"/>
    </source>
</evidence>
<comment type="activity regulation">
    <text evidence="6">Negatively regulated by the anti-sigma-I factor RsgI.</text>
</comment>